<dbReference type="InterPro" id="IPR009318">
    <property type="entry name" value="Gustatory_rcpt"/>
</dbReference>
<evidence type="ECO:0000313" key="10">
    <source>
        <dbReference type="Proteomes" id="UP000183832"/>
    </source>
</evidence>
<dbReference type="GO" id="GO:0005886">
    <property type="term" value="C:plasma membrane"/>
    <property type="evidence" value="ECO:0007669"/>
    <property type="project" value="UniProtKB-SubCell"/>
</dbReference>
<keyword evidence="4 8" id="KW-0812">Transmembrane</keyword>
<evidence type="ECO:0000256" key="4">
    <source>
        <dbReference type="ARBA" id="ARBA00022692"/>
    </source>
</evidence>
<organism evidence="9 10">
    <name type="scientific">Clunio marinus</name>
    <dbReference type="NCBI Taxonomy" id="568069"/>
    <lineage>
        <taxon>Eukaryota</taxon>
        <taxon>Metazoa</taxon>
        <taxon>Ecdysozoa</taxon>
        <taxon>Arthropoda</taxon>
        <taxon>Hexapoda</taxon>
        <taxon>Insecta</taxon>
        <taxon>Pterygota</taxon>
        <taxon>Neoptera</taxon>
        <taxon>Endopterygota</taxon>
        <taxon>Diptera</taxon>
        <taxon>Nematocera</taxon>
        <taxon>Chironomoidea</taxon>
        <taxon>Chironomidae</taxon>
        <taxon>Clunio</taxon>
    </lineage>
</organism>
<comment type="subcellular location">
    <subcellularLocation>
        <location evidence="1">Cell membrane</location>
        <topology evidence="1">Multi-pass membrane protein</topology>
    </subcellularLocation>
</comment>
<dbReference type="Proteomes" id="UP000183832">
    <property type="component" value="Unassembled WGS sequence"/>
</dbReference>
<dbReference type="OrthoDB" id="5800391at2759"/>
<evidence type="ECO:0000256" key="1">
    <source>
        <dbReference type="ARBA" id="ARBA00004651"/>
    </source>
</evidence>
<dbReference type="GO" id="GO:0033041">
    <property type="term" value="F:sweet taste receptor activity"/>
    <property type="evidence" value="ECO:0007669"/>
    <property type="project" value="TreeGrafter"/>
</dbReference>
<evidence type="ECO:0000256" key="3">
    <source>
        <dbReference type="ARBA" id="ARBA00022475"/>
    </source>
</evidence>
<name>A0A1J1IGY7_9DIPT</name>
<dbReference type="EMBL" id="CVRI01000051">
    <property type="protein sequence ID" value="CRK99527.1"/>
    <property type="molecule type" value="Genomic_DNA"/>
</dbReference>
<comment type="similarity">
    <text evidence="2">Belongs to the insect chemoreceptor superfamily. Gustatory receptor (GR) family. Gr5a subfamily.</text>
</comment>
<keyword evidence="3" id="KW-1003">Cell membrane</keyword>
<keyword evidence="5 8" id="KW-1133">Transmembrane helix</keyword>
<sequence length="307" mass="35692">MVARKWPEYVTRWEDAEQKLMKLNMMPHDQEHRIKQQIKKIIFFIMLIAFSKRFKSRITFSPTLVFLVEHNLGIASGIYSSKSCWSMQPADEAYFRNSFIDFFTVFNIFAWNFIDAYLIIISVLLTENFTCINRKLNTNNTRIKSSQFWNDAWAAYKVSVNLVEETNDLNGGTILISFFSNLYFVCVQLLGCFKSESTFVDGLHLWLSLIFLIGRTLAVCWFASQINDESMKPLHILRSVQSDYFDITMKRFSEHLATYSVALSGMNFFQLTRKLILSISGTVVTYELVLVQFNEAEQEISDNNSCT</sequence>
<reference evidence="9 10" key="1">
    <citation type="submission" date="2015-04" db="EMBL/GenBank/DDBJ databases">
        <authorList>
            <person name="Syromyatnikov M.Y."/>
            <person name="Popov V.N."/>
        </authorList>
    </citation>
    <scope>NUCLEOTIDE SEQUENCE [LARGE SCALE GENOMIC DNA]</scope>
</reference>
<keyword evidence="10" id="KW-1185">Reference proteome</keyword>
<evidence type="ECO:0000256" key="6">
    <source>
        <dbReference type="ARBA" id="ARBA00023136"/>
    </source>
</evidence>
<dbReference type="PANTHER" id="PTHR21421:SF29">
    <property type="entry name" value="GUSTATORY RECEPTOR 5A FOR TREHALOSE-RELATED"/>
    <property type="match status" value="1"/>
</dbReference>
<dbReference type="STRING" id="568069.A0A1J1IGY7"/>
<dbReference type="AlphaFoldDB" id="A0A1J1IGY7"/>
<feature type="transmembrane region" description="Helical" evidence="8">
    <location>
        <begin position="99"/>
        <end position="125"/>
    </location>
</feature>
<dbReference type="PANTHER" id="PTHR21421">
    <property type="entry name" value="GUSTATORY RECEPTOR"/>
    <property type="match status" value="1"/>
</dbReference>
<keyword evidence="7" id="KW-0675">Receptor</keyword>
<keyword evidence="6 8" id="KW-0472">Membrane</keyword>
<dbReference type="Pfam" id="PF06151">
    <property type="entry name" value="Trehalose_recp"/>
    <property type="match status" value="1"/>
</dbReference>
<feature type="transmembrane region" description="Helical" evidence="8">
    <location>
        <begin position="58"/>
        <end position="79"/>
    </location>
</feature>
<evidence type="ECO:0000256" key="2">
    <source>
        <dbReference type="ARBA" id="ARBA00005327"/>
    </source>
</evidence>
<feature type="transmembrane region" description="Helical" evidence="8">
    <location>
        <begin position="172"/>
        <end position="191"/>
    </location>
</feature>
<evidence type="ECO:0000313" key="9">
    <source>
        <dbReference type="EMBL" id="CRK99527.1"/>
    </source>
</evidence>
<accession>A0A1J1IGY7</accession>
<protein>
    <submittedName>
        <fullName evidence="9">CLUMA_CG012846, isoform A</fullName>
    </submittedName>
</protein>
<evidence type="ECO:0000256" key="7">
    <source>
        <dbReference type="ARBA" id="ARBA00023170"/>
    </source>
</evidence>
<evidence type="ECO:0000256" key="8">
    <source>
        <dbReference type="SAM" id="Phobius"/>
    </source>
</evidence>
<feature type="transmembrane region" description="Helical" evidence="8">
    <location>
        <begin position="203"/>
        <end position="223"/>
    </location>
</feature>
<evidence type="ECO:0000256" key="5">
    <source>
        <dbReference type="ARBA" id="ARBA00022989"/>
    </source>
</evidence>
<proteinExistence type="inferred from homology"/>
<gene>
    <name evidence="9" type="ORF">CLUMA_CG012846</name>
</gene>